<evidence type="ECO:0000256" key="7">
    <source>
        <dbReference type="ARBA" id="ARBA00022723"/>
    </source>
</evidence>
<feature type="binding site" evidence="14">
    <location>
        <position position="210"/>
    </location>
    <ligand>
        <name>NADP(+)</name>
        <dbReference type="ChEBI" id="CHEBI:58349"/>
    </ligand>
</feature>
<dbReference type="GO" id="GO:0008703">
    <property type="term" value="F:5-amino-6-(5-phosphoribosylamino)uracil reductase activity"/>
    <property type="evidence" value="ECO:0007669"/>
    <property type="project" value="UniProtKB-EC"/>
</dbReference>
<dbReference type="GO" id="GO:0008835">
    <property type="term" value="F:diaminohydroxyphosphoribosylaminopyrimidine deaminase activity"/>
    <property type="evidence" value="ECO:0007669"/>
    <property type="project" value="UniProtKB-EC"/>
</dbReference>
<feature type="binding site" evidence="15">
    <location>
        <position position="94"/>
    </location>
    <ligand>
        <name>Zn(2+)</name>
        <dbReference type="ChEBI" id="CHEBI:29105"/>
        <note>catalytic</note>
    </ligand>
</feature>
<evidence type="ECO:0000256" key="9">
    <source>
        <dbReference type="ARBA" id="ARBA00022857"/>
    </source>
</evidence>
<evidence type="ECO:0000256" key="14">
    <source>
        <dbReference type="PIRSR" id="PIRSR006769-2"/>
    </source>
</evidence>
<comment type="catalytic activity">
    <reaction evidence="12">
        <text>5-amino-6-(5-phospho-D-ribitylamino)uracil + NADP(+) = 5-amino-6-(5-phospho-D-ribosylamino)uracil + NADPH + H(+)</text>
        <dbReference type="Rhea" id="RHEA:17845"/>
        <dbReference type="ChEBI" id="CHEBI:15378"/>
        <dbReference type="ChEBI" id="CHEBI:57783"/>
        <dbReference type="ChEBI" id="CHEBI:58349"/>
        <dbReference type="ChEBI" id="CHEBI:58421"/>
        <dbReference type="ChEBI" id="CHEBI:58453"/>
        <dbReference type="EC" id="1.1.1.193"/>
    </reaction>
</comment>
<dbReference type="EC" id="3.5.4.26" evidence="12"/>
<evidence type="ECO:0000256" key="8">
    <source>
        <dbReference type="ARBA" id="ARBA00022833"/>
    </source>
</evidence>
<dbReference type="GO" id="GO:0050661">
    <property type="term" value="F:NADP binding"/>
    <property type="evidence" value="ECO:0007669"/>
    <property type="project" value="InterPro"/>
</dbReference>
<evidence type="ECO:0000259" key="16">
    <source>
        <dbReference type="PROSITE" id="PS51747"/>
    </source>
</evidence>
<comment type="catalytic activity">
    <reaction evidence="12">
        <text>2,5-diamino-6-hydroxy-4-(5-phosphoribosylamino)-pyrimidine + H2O + H(+) = 5-amino-6-(5-phospho-D-ribosylamino)uracil + NH4(+)</text>
        <dbReference type="Rhea" id="RHEA:21868"/>
        <dbReference type="ChEBI" id="CHEBI:15377"/>
        <dbReference type="ChEBI" id="CHEBI:15378"/>
        <dbReference type="ChEBI" id="CHEBI:28938"/>
        <dbReference type="ChEBI" id="CHEBI:58453"/>
        <dbReference type="ChEBI" id="CHEBI:58614"/>
        <dbReference type="EC" id="3.5.4.26"/>
    </reaction>
</comment>
<sequence>MYNHNDHAYMARALELAARGLYSTTPNPRVGCVIAAADSNLYRVLAEGWHEQAGQGHAEVRALQAAQAQGIDVTGATVYVTLEPCSHHGRTPPCVEALIAAKVGRVVVAMTDPNPLVAGAGLARLRAAGIEVRCGLLAAQAAALNPGFIQRMRHGRPWVRLKVATSLDGQIALASGESQWITGQQARDDGHHWRARACAILTGSGTVRADNPQLSVRAVATTRQPLRYVLDSRLTLSPTARIFAVDAATPATLITTVQSAQAFPDLMAAWQARGITVWCLPADAEGHVSLVALLAEFARHEINELHVEAGSHLNGRLLAAALVDEILHYQAPKILGPGKPAFEFGQAAPTQLAAAPQFDCIDVVQLGGDVRIRYQRQHVLSQEK</sequence>
<dbReference type="PIRSF" id="PIRSF006769">
    <property type="entry name" value="RibD"/>
    <property type="match status" value="1"/>
</dbReference>
<feature type="binding site" evidence="15">
    <location>
        <position position="85"/>
    </location>
    <ligand>
        <name>Zn(2+)</name>
        <dbReference type="ChEBI" id="CHEBI:29105"/>
        <note>catalytic</note>
    </ligand>
</feature>
<dbReference type="UniPathway" id="UPA00275">
    <property type="reaction ID" value="UER00401"/>
</dbReference>
<feature type="active site" description="Proton donor" evidence="13">
    <location>
        <position position="59"/>
    </location>
</feature>
<dbReference type="AlphaFoldDB" id="A0A368L4V6"/>
<evidence type="ECO:0000256" key="13">
    <source>
        <dbReference type="PIRSR" id="PIRSR006769-1"/>
    </source>
</evidence>
<dbReference type="Pfam" id="PF01872">
    <property type="entry name" value="RibD_C"/>
    <property type="match status" value="1"/>
</dbReference>
<dbReference type="Gene3D" id="3.40.430.10">
    <property type="entry name" value="Dihydrofolate Reductase, subunit A"/>
    <property type="match status" value="1"/>
</dbReference>
<dbReference type="PANTHER" id="PTHR38011:SF7">
    <property type="entry name" value="2,5-DIAMINO-6-RIBOSYLAMINO-4(3H)-PYRIMIDINONE 5'-PHOSPHATE REDUCTASE"/>
    <property type="match status" value="1"/>
</dbReference>
<dbReference type="GO" id="GO:0008270">
    <property type="term" value="F:zinc ion binding"/>
    <property type="evidence" value="ECO:0007669"/>
    <property type="project" value="InterPro"/>
</dbReference>
<keyword evidence="7 12" id="KW-0479">Metal-binding</keyword>
<feature type="binding site" evidence="14">
    <location>
        <position position="194"/>
    </location>
    <ligand>
        <name>substrate</name>
    </ligand>
</feature>
<evidence type="ECO:0000256" key="1">
    <source>
        <dbReference type="ARBA" id="ARBA00002151"/>
    </source>
</evidence>
<keyword evidence="8 12" id="KW-0862">Zinc</keyword>
<dbReference type="InterPro" id="IPR011549">
    <property type="entry name" value="RibD_C"/>
</dbReference>
<feature type="binding site" evidence="14">
    <location>
        <position position="217"/>
    </location>
    <ligand>
        <name>substrate</name>
    </ligand>
</feature>
<protein>
    <recommendedName>
        <fullName evidence="12">Riboflavin biosynthesis protein RibD</fullName>
    </recommendedName>
    <domain>
        <recommendedName>
            <fullName evidence="12">Diaminohydroxyphosphoribosylaminopyrimidine deaminase</fullName>
            <shortName evidence="12">DRAP deaminase</shortName>
            <ecNumber evidence="12">3.5.4.26</ecNumber>
        </recommendedName>
        <alternativeName>
            <fullName evidence="12">Riboflavin-specific deaminase</fullName>
        </alternativeName>
    </domain>
    <domain>
        <recommendedName>
            <fullName evidence="12">5-amino-6-(5-phosphoribosylamino)uracil reductase</fullName>
            <ecNumber evidence="12">1.1.1.193</ecNumber>
        </recommendedName>
        <alternativeName>
            <fullName evidence="12">HTP reductase</fullName>
        </alternativeName>
    </domain>
</protein>
<dbReference type="OrthoDB" id="9800865at2"/>
<dbReference type="SUPFAM" id="SSF53597">
    <property type="entry name" value="Dihydrofolate reductase-like"/>
    <property type="match status" value="1"/>
</dbReference>
<keyword evidence="10 12" id="KW-0560">Oxidoreductase</keyword>
<evidence type="ECO:0000256" key="3">
    <source>
        <dbReference type="ARBA" id="ARBA00004910"/>
    </source>
</evidence>
<feature type="binding site" evidence="14">
    <location>
        <position position="214"/>
    </location>
    <ligand>
        <name>substrate</name>
    </ligand>
</feature>
<dbReference type="Pfam" id="PF00383">
    <property type="entry name" value="dCMP_cyt_deam_1"/>
    <property type="match status" value="1"/>
</dbReference>
<dbReference type="PROSITE" id="PS51747">
    <property type="entry name" value="CYT_DCMP_DEAMINASES_2"/>
    <property type="match status" value="1"/>
</dbReference>
<dbReference type="InterPro" id="IPR050765">
    <property type="entry name" value="Riboflavin_Biosynth_HTPR"/>
</dbReference>
<evidence type="ECO:0000256" key="5">
    <source>
        <dbReference type="ARBA" id="ARBA00007417"/>
    </source>
</evidence>
<organism evidence="17 18">
    <name type="scientific">Parvibium lacunae</name>
    <dbReference type="NCBI Taxonomy" id="1888893"/>
    <lineage>
        <taxon>Bacteria</taxon>
        <taxon>Pseudomonadati</taxon>
        <taxon>Pseudomonadota</taxon>
        <taxon>Betaproteobacteria</taxon>
        <taxon>Burkholderiales</taxon>
        <taxon>Alcaligenaceae</taxon>
        <taxon>Parvibium</taxon>
    </lineage>
</organism>
<dbReference type="InterPro" id="IPR016193">
    <property type="entry name" value="Cytidine_deaminase-like"/>
</dbReference>
<dbReference type="EMBL" id="QPGB01000002">
    <property type="protein sequence ID" value="RCS58545.1"/>
    <property type="molecule type" value="Genomic_DNA"/>
</dbReference>
<dbReference type="GO" id="GO:0009231">
    <property type="term" value="P:riboflavin biosynthetic process"/>
    <property type="evidence" value="ECO:0007669"/>
    <property type="project" value="UniProtKB-UniPathway"/>
</dbReference>
<comment type="pathway">
    <text evidence="2 12">Cofactor biosynthesis; riboflavin biosynthesis; 5-amino-6-(D-ribitylamino)uracil from GTP: step 2/4.</text>
</comment>
<dbReference type="InterPro" id="IPR024072">
    <property type="entry name" value="DHFR-like_dom_sf"/>
</dbReference>
<dbReference type="InterPro" id="IPR002734">
    <property type="entry name" value="RibDG_C"/>
</dbReference>
<feature type="binding site" evidence="14">
    <location>
        <position position="308"/>
    </location>
    <ligand>
        <name>substrate</name>
    </ligand>
</feature>
<comment type="similarity">
    <text evidence="4 12">In the N-terminal section; belongs to the cytidine and deoxycytidylate deaminase family.</text>
</comment>
<evidence type="ECO:0000256" key="10">
    <source>
        <dbReference type="ARBA" id="ARBA00023002"/>
    </source>
</evidence>
<gene>
    <name evidence="17" type="primary">ribD</name>
    <name evidence="17" type="ORF">DU000_06990</name>
</gene>
<comment type="similarity">
    <text evidence="5 12">In the C-terminal section; belongs to the HTP reductase family.</text>
</comment>
<dbReference type="InterPro" id="IPR016192">
    <property type="entry name" value="APOBEC/CMP_deaminase_Zn-bd"/>
</dbReference>
<comment type="pathway">
    <text evidence="3 12">Cofactor biosynthesis; riboflavin biosynthesis; 5-amino-6-(D-ribitylamino)uracil from GTP: step 3/4.</text>
</comment>
<dbReference type="NCBIfam" id="TIGR00326">
    <property type="entry name" value="eubact_ribD"/>
    <property type="match status" value="1"/>
</dbReference>
<reference evidence="17 18" key="1">
    <citation type="journal article" date="2018" name="Int. J. Syst. Evol. Microbiol.">
        <title>Parvibium lacunae gen. nov., sp. nov., a new member of the family Alcaligenaceae isolated from a freshwater pond.</title>
        <authorList>
            <person name="Chen W.M."/>
            <person name="Xie P.B."/>
            <person name="Hsu M.Y."/>
            <person name="Sheu S.Y."/>
        </authorList>
    </citation>
    <scope>NUCLEOTIDE SEQUENCE [LARGE SCALE GENOMIC DNA]</scope>
    <source>
        <strain evidence="17 18">KMB9</strain>
    </source>
</reference>
<dbReference type="InterPro" id="IPR004794">
    <property type="entry name" value="Eubact_RibD"/>
</dbReference>
<evidence type="ECO:0000256" key="15">
    <source>
        <dbReference type="PIRSR" id="PIRSR006769-3"/>
    </source>
</evidence>
<keyword evidence="6 12" id="KW-0686">Riboflavin biosynthesis</keyword>
<dbReference type="SUPFAM" id="SSF53927">
    <property type="entry name" value="Cytidine deaminase-like"/>
    <property type="match status" value="1"/>
</dbReference>
<dbReference type="EC" id="1.1.1.193" evidence="12"/>
<evidence type="ECO:0000256" key="2">
    <source>
        <dbReference type="ARBA" id="ARBA00004882"/>
    </source>
</evidence>
<dbReference type="NCBIfam" id="TIGR00227">
    <property type="entry name" value="ribD_Cterm"/>
    <property type="match status" value="1"/>
</dbReference>
<keyword evidence="12 17" id="KW-0378">Hydrolase</keyword>
<feature type="binding site" evidence="14">
    <location>
        <position position="180"/>
    </location>
    <ligand>
        <name>NADP(+)</name>
        <dbReference type="ChEBI" id="CHEBI:58349"/>
    </ligand>
</feature>
<comment type="cofactor">
    <cofactor evidence="12 15">
        <name>Zn(2+)</name>
        <dbReference type="ChEBI" id="CHEBI:29105"/>
    </cofactor>
    <text evidence="12 15">Binds 1 zinc ion.</text>
</comment>
<feature type="binding site" evidence="15">
    <location>
        <position position="57"/>
    </location>
    <ligand>
        <name>Zn(2+)</name>
        <dbReference type="ChEBI" id="CHEBI:29105"/>
        <note>catalytic</note>
    </ligand>
</feature>
<comment type="caution">
    <text evidence="17">The sequence shown here is derived from an EMBL/GenBank/DDBJ whole genome shotgun (WGS) entry which is preliminary data.</text>
</comment>
<name>A0A368L4V6_9BURK</name>
<keyword evidence="9 12" id="KW-0521">NADP</keyword>
<feature type="binding site" evidence="14">
    <location>
        <position position="178"/>
    </location>
    <ligand>
        <name>substrate</name>
    </ligand>
</feature>
<dbReference type="CDD" id="cd01284">
    <property type="entry name" value="Riboflavin_deaminase-reductase"/>
    <property type="match status" value="1"/>
</dbReference>
<evidence type="ECO:0000256" key="4">
    <source>
        <dbReference type="ARBA" id="ARBA00005259"/>
    </source>
</evidence>
<feature type="binding site" evidence="14">
    <location>
        <position position="164"/>
    </location>
    <ligand>
        <name>NADP(+)</name>
        <dbReference type="ChEBI" id="CHEBI:58349"/>
    </ligand>
</feature>
<feature type="domain" description="CMP/dCMP-type deaminase" evidence="16">
    <location>
        <begin position="4"/>
        <end position="133"/>
    </location>
</feature>
<dbReference type="Proteomes" id="UP000252357">
    <property type="component" value="Unassembled WGS sequence"/>
</dbReference>
<feature type="binding site" evidence="14">
    <location>
        <position position="232"/>
    </location>
    <ligand>
        <name>NADP(+)</name>
        <dbReference type="ChEBI" id="CHEBI:58349"/>
    </ligand>
</feature>
<evidence type="ECO:0000313" key="17">
    <source>
        <dbReference type="EMBL" id="RCS58545.1"/>
    </source>
</evidence>
<evidence type="ECO:0000256" key="6">
    <source>
        <dbReference type="ARBA" id="ARBA00022619"/>
    </source>
</evidence>
<accession>A0A368L4V6</accession>
<feature type="binding site" evidence="14">
    <location>
        <position position="206"/>
    </location>
    <ligand>
        <name>substrate</name>
    </ligand>
</feature>
<keyword evidence="11" id="KW-0511">Multifunctional enzyme</keyword>
<evidence type="ECO:0000313" key="18">
    <source>
        <dbReference type="Proteomes" id="UP000252357"/>
    </source>
</evidence>
<dbReference type="PROSITE" id="PS00903">
    <property type="entry name" value="CYT_DCMP_DEAMINASES_1"/>
    <property type="match status" value="1"/>
</dbReference>
<dbReference type="InterPro" id="IPR002125">
    <property type="entry name" value="CMP_dCMP_dom"/>
</dbReference>
<comment type="function">
    <text evidence="1 12">Converts 2,5-diamino-6-(ribosylamino)-4(3h)-pyrimidinone 5'-phosphate into 5-amino-6-(ribosylamino)-2,4(1h,3h)-pyrimidinedione 5'-phosphate.</text>
</comment>
<keyword evidence="18" id="KW-1185">Reference proteome</keyword>
<evidence type="ECO:0000256" key="11">
    <source>
        <dbReference type="ARBA" id="ARBA00023268"/>
    </source>
</evidence>
<dbReference type="PANTHER" id="PTHR38011">
    <property type="entry name" value="DIHYDROFOLATE REDUCTASE FAMILY PROTEIN (AFU_ORTHOLOGUE AFUA_8G06820)"/>
    <property type="match status" value="1"/>
</dbReference>
<dbReference type="RefSeq" id="WP_114402629.1">
    <property type="nucleotide sequence ID" value="NZ_QPGB01000002.1"/>
</dbReference>
<proteinExistence type="inferred from homology"/>
<evidence type="ECO:0000256" key="12">
    <source>
        <dbReference type="PIRNR" id="PIRNR006769"/>
    </source>
</evidence>
<dbReference type="Gene3D" id="3.40.140.10">
    <property type="entry name" value="Cytidine Deaminase, domain 2"/>
    <property type="match status" value="1"/>
</dbReference>